<dbReference type="Proteomes" id="UP000653493">
    <property type="component" value="Unassembled WGS sequence"/>
</dbReference>
<sequence>MTGVPTSPQTRTDGPAVHAELTPVIAATAQWLTRAYPASGGAHAAALCEAQARQAVTVAARLRYPTAMDAALAGVAGPGGSARLDRLAGADDATAEALAEQPWRSWVDETVASWAACLLGDPGLADRAVAALGRAAGAVTGLAPTAYRRLLAPDAGDRRAAVLLRHPDLLAPVAALHRTGLLTRLTRGPALAA</sequence>
<reference evidence="1" key="1">
    <citation type="journal article" date="2014" name="Int. J. Syst. Evol. Microbiol.">
        <title>Complete genome sequence of Corynebacterium casei LMG S-19264T (=DSM 44701T), isolated from a smear-ripened cheese.</title>
        <authorList>
            <consortium name="US DOE Joint Genome Institute (JGI-PGF)"/>
            <person name="Walter F."/>
            <person name="Albersmeier A."/>
            <person name="Kalinowski J."/>
            <person name="Ruckert C."/>
        </authorList>
    </citation>
    <scope>NUCLEOTIDE SEQUENCE</scope>
    <source>
        <strain evidence="1">JCM 4234</strain>
    </source>
</reference>
<name>A0A918GX88_STRGD</name>
<protein>
    <submittedName>
        <fullName evidence="1">Uncharacterized protein</fullName>
    </submittedName>
</protein>
<keyword evidence="2" id="KW-1185">Reference proteome</keyword>
<dbReference type="EMBL" id="BMSL01000037">
    <property type="protein sequence ID" value="GGS68754.1"/>
    <property type="molecule type" value="Genomic_DNA"/>
</dbReference>
<proteinExistence type="predicted"/>
<gene>
    <name evidence="1" type="ORF">GCM10010238_66850</name>
</gene>
<evidence type="ECO:0000313" key="1">
    <source>
        <dbReference type="EMBL" id="GGS68754.1"/>
    </source>
</evidence>
<reference evidence="1" key="2">
    <citation type="submission" date="2020-09" db="EMBL/GenBank/DDBJ databases">
        <authorList>
            <person name="Sun Q."/>
            <person name="Ohkuma M."/>
        </authorList>
    </citation>
    <scope>NUCLEOTIDE SEQUENCE</scope>
    <source>
        <strain evidence="1">JCM 4234</strain>
    </source>
</reference>
<comment type="caution">
    <text evidence="1">The sequence shown here is derived from an EMBL/GenBank/DDBJ whole genome shotgun (WGS) entry which is preliminary data.</text>
</comment>
<accession>A0A918GX88</accession>
<organism evidence="1 2">
    <name type="scientific">Streptomyces griseoviridis</name>
    <dbReference type="NCBI Taxonomy" id="45398"/>
    <lineage>
        <taxon>Bacteria</taxon>
        <taxon>Bacillati</taxon>
        <taxon>Actinomycetota</taxon>
        <taxon>Actinomycetes</taxon>
        <taxon>Kitasatosporales</taxon>
        <taxon>Streptomycetaceae</taxon>
        <taxon>Streptomyces</taxon>
    </lineage>
</organism>
<dbReference type="AlphaFoldDB" id="A0A918GX88"/>
<evidence type="ECO:0000313" key="2">
    <source>
        <dbReference type="Proteomes" id="UP000653493"/>
    </source>
</evidence>